<dbReference type="Proteomes" id="UP001519535">
    <property type="component" value="Unassembled WGS sequence"/>
</dbReference>
<evidence type="ECO:0000313" key="1">
    <source>
        <dbReference type="EMBL" id="MBS9533961.1"/>
    </source>
</evidence>
<organism evidence="1 2">
    <name type="scientific">Mycolicibacter acidiphilus</name>
    <dbReference type="NCBI Taxonomy" id="2835306"/>
    <lineage>
        <taxon>Bacteria</taxon>
        <taxon>Bacillati</taxon>
        <taxon>Actinomycetota</taxon>
        <taxon>Actinomycetes</taxon>
        <taxon>Mycobacteriales</taxon>
        <taxon>Mycobacteriaceae</taxon>
        <taxon>Mycolicibacter</taxon>
    </lineage>
</organism>
<proteinExistence type="predicted"/>
<dbReference type="RefSeq" id="WP_214092841.1">
    <property type="nucleotide sequence ID" value="NZ_JAHCLR010000016.1"/>
</dbReference>
<gene>
    <name evidence="1" type="ORF">KIH27_10235</name>
</gene>
<name>A0ABS5RKE3_9MYCO</name>
<dbReference type="EMBL" id="JAHCLR010000016">
    <property type="protein sequence ID" value="MBS9533961.1"/>
    <property type="molecule type" value="Genomic_DNA"/>
</dbReference>
<evidence type="ECO:0000313" key="2">
    <source>
        <dbReference type="Proteomes" id="UP001519535"/>
    </source>
</evidence>
<comment type="caution">
    <text evidence="1">The sequence shown here is derived from an EMBL/GenBank/DDBJ whole genome shotgun (WGS) entry which is preliminary data.</text>
</comment>
<accession>A0ABS5RKE3</accession>
<protein>
    <submittedName>
        <fullName evidence="1">Uncharacterized protein</fullName>
    </submittedName>
</protein>
<keyword evidence="2" id="KW-1185">Reference proteome</keyword>
<sequence length="110" mass="12162">MSYQTRPFIAAEPRAPGFHDARCRVTWTPRNAQSPPAGRILGDYLDADGPAGTVFLGCGVESALHDLGIDFVTYEHLVPIADLVSRQFAERPWAELWCPQGTARIELVPR</sequence>
<reference evidence="1 2" key="1">
    <citation type="submission" date="2021-05" db="EMBL/GenBank/DDBJ databases">
        <title>Mycobacterium acidophilum sp. nov., an extremely acid-tolerant member of the genus Mycobacterium.</title>
        <authorList>
            <person name="Xia J."/>
        </authorList>
    </citation>
    <scope>NUCLEOTIDE SEQUENCE [LARGE SCALE GENOMIC DNA]</scope>
    <source>
        <strain evidence="1 2">M1</strain>
    </source>
</reference>